<keyword evidence="10" id="KW-1185">Reference proteome</keyword>
<dbReference type="Proteomes" id="UP000248863">
    <property type="component" value="Unassembled WGS sequence"/>
</dbReference>
<comment type="function">
    <text evidence="6 7">Catalyzes the conversion of (8S)-3',8-cyclo-7,8-dihydroguanosine 5'-triphosphate to cyclic pyranopterin monophosphate (cPMP).</text>
</comment>
<comment type="subunit">
    <text evidence="7">Homohexamer; trimer of dimers.</text>
</comment>
<protein>
    <recommendedName>
        <fullName evidence="3 7">Cyclic pyranopterin monophosphate synthase</fullName>
        <ecNumber evidence="3 7">4.6.1.17</ecNumber>
    </recommendedName>
    <alternativeName>
        <fullName evidence="7">Molybdenum cofactor biosynthesis protein C</fullName>
    </alternativeName>
</protein>
<dbReference type="InterPro" id="IPR036522">
    <property type="entry name" value="MoaC_sf"/>
</dbReference>
<evidence type="ECO:0000256" key="2">
    <source>
        <dbReference type="ARBA" id="ARBA00005046"/>
    </source>
</evidence>
<comment type="similarity">
    <text evidence="7">Belongs to the MoaC family.</text>
</comment>
<dbReference type="InterPro" id="IPR047594">
    <property type="entry name" value="MoaC_bact/euk"/>
</dbReference>
<dbReference type="CDD" id="cd01420">
    <property type="entry name" value="MoaC_PE"/>
    <property type="match status" value="1"/>
</dbReference>
<sequence length="170" mass="17953">MTDEPQLTHIGARGEARMVDVSDKASTKRIAVAEGRVVMTAETLDLVLRGDAKKGDVLGVARVAGIMAAKKTHELIPLCHPLMISKAEVEITPEPALPGLRVTATVQVAGQTGVEMEALTAVSVACLTIYDMVKAVERGMRIEGVRLLEKQGGKSGHFRADQPDAGDGDA</sequence>
<dbReference type="EC" id="4.6.1.17" evidence="3 7"/>
<comment type="catalytic activity">
    <reaction evidence="1 7">
        <text>(8S)-3',8-cyclo-7,8-dihydroguanosine 5'-triphosphate = cyclic pyranopterin phosphate + diphosphate</text>
        <dbReference type="Rhea" id="RHEA:49580"/>
        <dbReference type="ChEBI" id="CHEBI:33019"/>
        <dbReference type="ChEBI" id="CHEBI:59648"/>
        <dbReference type="ChEBI" id="CHEBI:131766"/>
        <dbReference type="EC" id="4.6.1.17"/>
    </reaction>
</comment>
<dbReference type="InterPro" id="IPR023045">
    <property type="entry name" value="MoaC"/>
</dbReference>
<evidence type="ECO:0000259" key="8">
    <source>
        <dbReference type="Pfam" id="PF01967"/>
    </source>
</evidence>
<dbReference type="RefSeq" id="WP_111356406.1">
    <property type="nucleotide sequence ID" value="NZ_NHSK01000164.1"/>
</dbReference>
<dbReference type="NCBIfam" id="TIGR00581">
    <property type="entry name" value="moaC"/>
    <property type="match status" value="1"/>
</dbReference>
<organism evidence="9 10">
    <name type="scientific">Rhodoplanes elegans</name>
    <dbReference type="NCBI Taxonomy" id="29408"/>
    <lineage>
        <taxon>Bacteria</taxon>
        <taxon>Pseudomonadati</taxon>
        <taxon>Pseudomonadota</taxon>
        <taxon>Alphaproteobacteria</taxon>
        <taxon>Hyphomicrobiales</taxon>
        <taxon>Nitrobacteraceae</taxon>
        <taxon>Rhodoplanes</taxon>
    </lineage>
</organism>
<feature type="active site" evidence="7">
    <location>
        <position position="131"/>
    </location>
</feature>
<dbReference type="GO" id="GO:0006777">
    <property type="term" value="P:Mo-molybdopterin cofactor biosynthetic process"/>
    <property type="evidence" value="ECO:0007669"/>
    <property type="project" value="UniProtKB-UniRule"/>
</dbReference>
<evidence type="ECO:0000256" key="6">
    <source>
        <dbReference type="ARBA" id="ARBA00055087"/>
    </source>
</evidence>
<dbReference type="OrthoDB" id="9794429at2"/>
<accession>A0A327KMX3</accession>
<dbReference type="PANTHER" id="PTHR22960:SF29">
    <property type="entry name" value="CYCLIC PYRANOPTERIN MONOPHOSPHATE SYNTHASE"/>
    <property type="match status" value="1"/>
</dbReference>
<feature type="binding site" evidence="7">
    <location>
        <begin position="116"/>
        <end position="117"/>
    </location>
    <ligand>
        <name>substrate</name>
    </ligand>
</feature>
<evidence type="ECO:0000256" key="3">
    <source>
        <dbReference type="ARBA" id="ARBA00012575"/>
    </source>
</evidence>
<dbReference type="EMBL" id="NPEU01000047">
    <property type="protein sequence ID" value="RAI40199.1"/>
    <property type="molecule type" value="Genomic_DNA"/>
</dbReference>
<dbReference type="Pfam" id="PF01967">
    <property type="entry name" value="MoaC"/>
    <property type="match status" value="1"/>
</dbReference>
<feature type="binding site" evidence="7">
    <location>
        <begin position="78"/>
        <end position="80"/>
    </location>
    <ligand>
        <name>substrate</name>
    </ligand>
</feature>
<comment type="caution">
    <text evidence="9">The sequence shown here is derived from an EMBL/GenBank/DDBJ whole genome shotgun (WGS) entry which is preliminary data.</text>
</comment>
<keyword evidence="4 7" id="KW-0501">Molybdenum cofactor biosynthesis</keyword>
<dbReference type="AlphaFoldDB" id="A0A327KMX3"/>
<name>A0A327KMX3_9BRAD</name>
<keyword evidence="5 7" id="KW-0456">Lyase</keyword>
<dbReference type="SUPFAM" id="SSF55040">
    <property type="entry name" value="Molybdenum cofactor biosynthesis protein C, MoaC"/>
    <property type="match status" value="1"/>
</dbReference>
<gene>
    <name evidence="7 9" type="primary">moaC</name>
    <name evidence="9" type="ORF">CH338_06950</name>
</gene>
<evidence type="ECO:0000313" key="10">
    <source>
        <dbReference type="Proteomes" id="UP000248863"/>
    </source>
</evidence>
<evidence type="ECO:0000256" key="5">
    <source>
        <dbReference type="ARBA" id="ARBA00023239"/>
    </source>
</evidence>
<reference evidence="9 10" key="1">
    <citation type="submission" date="2017-07" db="EMBL/GenBank/DDBJ databases">
        <title>Draft Genome Sequences of Select Purple Nonsulfur Bacteria.</title>
        <authorList>
            <person name="Lasarre B."/>
            <person name="Mckinlay J.B."/>
        </authorList>
    </citation>
    <scope>NUCLEOTIDE SEQUENCE [LARGE SCALE GENOMIC DNA]</scope>
    <source>
        <strain evidence="9 10">DSM 11907</strain>
    </source>
</reference>
<dbReference type="Gene3D" id="3.30.70.640">
    <property type="entry name" value="Molybdopterin cofactor biosynthesis C (MoaC) domain"/>
    <property type="match status" value="1"/>
</dbReference>
<dbReference type="UniPathway" id="UPA00344"/>
<proteinExistence type="inferred from homology"/>
<dbReference type="GO" id="GO:0061799">
    <property type="term" value="F:cyclic pyranopterin monophosphate synthase activity"/>
    <property type="evidence" value="ECO:0007669"/>
    <property type="project" value="UniProtKB-UniRule"/>
</dbReference>
<evidence type="ECO:0000256" key="7">
    <source>
        <dbReference type="HAMAP-Rule" id="MF_01224"/>
    </source>
</evidence>
<evidence type="ECO:0000256" key="1">
    <source>
        <dbReference type="ARBA" id="ARBA00001637"/>
    </source>
</evidence>
<dbReference type="InterPro" id="IPR050105">
    <property type="entry name" value="MoCo_biosynth_MoaA/MoaC"/>
</dbReference>
<evidence type="ECO:0000256" key="4">
    <source>
        <dbReference type="ARBA" id="ARBA00023150"/>
    </source>
</evidence>
<dbReference type="HAMAP" id="MF_01224_B">
    <property type="entry name" value="MoaC_B"/>
    <property type="match status" value="1"/>
</dbReference>
<dbReference type="NCBIfam" id="NF006870">
    <property type="entry name" value="PRK09364.1"/>
    <property type="match status" value="1"/>
</dbReference>
<dbReference type="PANTHER" id="PTHR22960">
    <property type="entry name" value="MOLYBDOPTERIN COFACTOR SYNTHESIS PROTEIN A"/>
    <property type="match status" value="1"/>
</dbReference>
<comment type="pathway">
    <text evidence="2 7">Cofactor biosynthesis; molybdopterin biosynthesis.</text>
</comment>
<evidence type="ECO:0000313" key="9">
    <source>
        <dbReference type="EMBL" id="RAI40199.1"/>
    </source>
</evidence>
<feature type="domain" description="Molybdopterin cofactor biosynthesis C (MoaC)" evidence="8">
    <location>
        <begin position="18"/>
        <end position="153"/>
    </location>
</feature>
<dbReference type="InterPro" id="IPR002820">
    <property type="entry name" value="Mopterin_CF_biosynth-C_dom"/>
</dbReference>